<protein>
    <submittedName>
        <fullName evidence="2">Ketosteroid isomerase homolog</fullName>
    </submittedName>
</protein>
<feature type="domain" description="SnoaL-like" evidence="1">
    <location>
        <begin position="7"/>
        <end position="128"/>
    </location>
</feature>
<dbReference type="STRING" id="659014.SAMN04487996_111331"/>
<dbReference type="RefSeq" id="WP_176885037.1">
    <property type="nucleotide sequence ID" value="NZ_FNAN01000011.1"/>
</dbReference>
<evidence type="ECO:0000259" key="1">
    <source>
        <dbReference type="Pfam" id="PF13474"/>
    </source>
</evidence>
<accession>A0A1G7MNN0</accession>
<proteinExistence type="predicted"/>
<dbReference type="Gene3D" id="3.10.450.50">
    <property type="match status" value="1"/>
</dbReference>
<dbReference type="Pfam" id="PF13474">
    <property type="entry name" value="SnoaL_3"/>
    <property type="match status" value="1"/>
</dbReference>
<keyword evidence="2" id="KW-0413">Isomerase</keyword>
<keyword evidence="3" id="KW-1185">Reference proteome</keyword>
<sequence length="143" mass="16335">MQQEIIAIKDRMIDAIISKDVDASIQVFARESVMYLLNPPLRFKTSENAPGAPGIKEWFDTFEGPIQLSYQELEVTASDQVAFCHSLDHLKGMRTDGTYTNMWYRETLGFQKIDGQWKVAHQHQSFPMYMDGSGKAASDLKPW</sequence>
<dbReference type="AlphaFoldDB" id="A0A1G7MNN0"/>
<name>A0A1G7MNN0_9BACT</name>
<evidence type="ECO:0000313" key="2">
    <source>
        <dbReference type="EMBL" id="SDF63343.1"/>
    </source>
</evidence>
<dbReference type="SUPFAM" id="SSF54427">
    <property type="entry name" value="NTF2-like"/>
    <property type="match status" value="1"/>
</dbReference>
<dbReference type="InterPro" id="IPR037401">
    <property type="entry name" value="SnoaL-like"/>
</dbReference>
<dbReference type="GO" id="GO:0016853">
    <property type="term" value="F:isomerase activity"/>
    <property type="evidence" value="ECO:0007669"/>
    <property type="project" value="UniProtKB-KW"/>
</dbReference>
<organism evidence="2 3">
    <name type="scientific">Dyadobacter soli</name>
    <dbReference type="NCBI Taxonomy" id="659014"/>
    <lineage>
        <taxon>Bacteria</taxon>
        <taxon>Pseudomonadati</taxon>
        <taxon>Bacteroidota</taxon>
        <taxon>Cytophagia</taxon>
        <taxon>Cytophagales</taxon>
        <taxon>Spirosomataceae</taxon>
        <taxon>Dyadobacter</taxon>
    </lineage>
</organism>
<evidence type="ECO:0000313" key="3">
    <source>
        <dbReference type="Proteomes" id="UP000198748"/>
    </source>
</evidence>
<dbReference type="EMBL" id="FNAN01000011">
    <property type="protein sequence ID" value="SDF63343.1"/>
    <property type="molecule type" value="Genomic_DNA"/>
</dbReference>
<gene>
    <name evidence="2" type="ORF">SAMN04487996_111331</name>
</gene>
<reference evidence="3" key="1">
    <citation type="submission" date="2016-10" db="EMBL/GenBank/DDBJ databases">
        <authorList>
            <person name="Varghese N."/>
            <person name="Submissions S."/>
        </authorList>
    </citation>
    <scope>NUCLEOTIDE SEQUENCE [LARGE SCALE GENOMIC DNA]</scope>
    <source>
        <strain evidence="3">DSM 25329</strain>
    </source>
</reference>
<dbReference type="InterPro" id="IPR032710">
    <property type="entry name" value="NTF2-like_dom_sf"/>
</dbReference>
<dbReference type="Proteomes" id="UP000198748">
    <property type="component" value="Unassembled WGS sequence"/>
</dbReference>